<evidence type="ECO:0000313" key="2">
    <source>
        <dbReference type="Proteomes" id="UP001172386"/>
    </source>
</evidence>
<proteinExistence type="predicted"/>
<organism evidence="1 2">
    <name type="scientific">Neophaeococcomyces mojaviensis</name>
    <dbReference type="NCBI Taxonomy" id="3383035"/>
    <lineage>
        <taxon>Eukaryota</taxon>
        <taxon>Fungi</taxon>
        <taxon>Dikarya</taxon>
        <taxon>Ascomycota</taxon>
        <taxon>Pezizomycotina</taxon>
        <taxon>Eurotiomycetes</taxon>
        <taxon>Chaetothyriomycetidae</taxon>
        <taxon>Chaetothyriales</taxon>
        <taxon>Chaetothyriales incertae sedis</taxon>
        <taxon>Neophaeococcomyces</taxon>
    </lineage>
</organism>
<keyword evidence="2" id="KW-1185">Reference proteome</keyword>
<name>A0ACC3AFF5_9EURO</name>
<sequence length="503" mass="56979">MPLEVYLDPCTVNSRKVLAGLQLTNTPYEVKPVDYFKGEQKSDWYAKINPFKTVPAAVDGDMVLTESNAILAYAADLVGATSAYPQDLKKRANVNRWLLWETSSWFPSCYIYLVEYVVKPLLGAQPDQSVIDKEAPKWNHLAQCLDNQLSQTKWICGDDVTIADIAIAGPMHLHAACKLPLDNYPNLKRWMTEGIEQLPCWKNTQGAVNKALVPGTEPVTNGAAAANATHKEGVKAIFNYTKDVSPQLTEIYFYESEKANGVHEPGDSPHECTVHNGWHRAGEFMVDKNGFALTEFHTSHSAWEDEASTKTNFYPQVVSFLKRELGAKEVLVFDHTIRTAANAQKKLTQETNTSQRAPVMLVHCDYTAESGPVRVRQLLPDRADDLLSRRVAFINVWKPIRNVVEERPLAMCDVESAPQADFFKLYLRYRDRTGENYVMKHSDSHKWWYFPMMTPEQVILLKTYDSETDGRARFVGHSAFEDPTTRDGAPMRESVEIRTICFF</sequence>
<accession>A0ACC3AFF5</accession>
<comment type="caution">
    <text evidence="1">The sequence shown here is derived from an EMBL/GenBank/DDBJ whole genome shotgun (WGS) entry which is preliminary data.</text>
</comment>
<gene>
    <name evidence="1" type="ORF">H2198_002231</name>
</gene>
<dbReference type="Proteomes" id="UP001172386">
    <property type="component" value="Unassembled WGS sequence"/>
</dbReference>
<protein>
    <submittedName>
        <fullName evidence="1">Uncharacterized protein</fullName>
    </submittedName>
</protein>
<reference evidence="1" key="1">
    <citation type="submission" date="2022-10" db="EMBL/GenBank/DDBJ databases">
        <title>Culturing micro-colonial fungi from biological soil crusts in the Mojave desert and describing Neophaeococcomyces mojavensis, and introducing the new genera and species Taxawa tesnikishii.</title>
        <authorList>
            <person name="Kurbessoian T."/>
            <person name="Stajich J.E."/>
        </authorList>
    </citation>
    <scope>NUCLEOTIDE SEQUENCE</scope>
    <source>
        <strain evidence="1">JES_112</strain>
    </source>
</reference>
<evidence type="ECO:0000313" key="1">
    <source>
        <dbReference type="EMBL" id="KAJ9661072.1"/>
    </source>
</evidence>
<dbReference type="EMBL" id="JAPDRQ010000026">
    <property type="protein sequence ID" value="KAJ9661072.1"/>
    <property type="molecule type" value="Genomic_DNA"/>
</dbReference>